<feature type="compositionally biased region" description="Basic and acidic residues" evidence="1">
    <location>
        <begin position="168"/>
        <end position="179"/>
    </location>
</feature>
<accession>A0A9P4QL26</accession>
<evidence type="ECO:0000256" key="1">
    <source>
        <dbReference type="SAM" id="MobiDB-lite"/>
    </source>
</evidence>
<proteinExistence type="predicted"/>
<evidence type="ECO:0000313" key="3">
    <source>
        <dbReference type="Proteomes" id="UP000799444"/>
    </source>
</evidence>
<name>A0A9P4QL26_9PLEO</name>
<dbReference type="Proteomes" id="UP000799444">
    <property type="component" value="Unassembled WGS sequence"/>
</dbReference>
<feature type="compositionally biased region" description="Pro residues" evidence="1">
    <location>
        <begin position="1"/>
        <end position="10"/>
    </location>
</feature>
<reference evidence="2" key="1">
    <citation type="journal article" date="2020" name="Stud. Mycol.">
        <title>101 Dothideomycetes genomes: a test case for predicting lifestyles and emergence of pathogens.</title>
        <authorList>
            <person name="Haridas S."/>
            <person name="Albert R."/>
            <person name="Binder M."/>
            <person name="Bloem J."/>
            <person name="Labutti K."/>
            <person name="Salamov A."/>
            <person name="Andreopoulos B."/>
            <person name="Baker S."/>
            <person name="Barry K."/>
            <person name="Bills G."/>
            <person name="Bluhm B."/>
            <person name="Cannon C."/>
            <person name="Castanera R."/>
            <person name="Culley D."/>
            <person name="Daum C."/>
            <person name="Ezra D."/>
            <person name="Gonzalez J."/>
            <person name="Henrissat B."/>
            <person name="Kuo A."/>
            <person name="Liang C."/>
            <person name="Lipzen A."/>
            <person name="Lutzoni F."/>
            <person name="Magnuson J."/>
            <person name="Mondo S."/>
            <person name="Nolan M."/>
            <person name="Ohm R."/>
            <person name="Pangilinan J."/>
            <person name="Park H.-J."/>
            <person name="Ramirez L."/>
            <person name="Alfaro M."/>
            <person name="Sun H."/>
            <person name="Tritt A."/>
            <person name="Yoshinaga Y."/>
            <person name="Zwiers L.-H."/>
            <person name="Turgeon B."/>
            <person name="Goodwin S."/>
            <person name="Spatafora J."/>
            <person name="Crous P."/>
            <person name="Grigoriev I."/>
        </authorList>
    </citation>
    <scope>NUCLEOTIDE SEQUENCE</scope>
    <source>
        <strain evidence="2">CBS 125425</strain>
    </source>
</reference>
<feature type="region of interest" description="Disordered" evidence="1">
    <location>
        <begin position="1"/>
        <end position="179"/>
    </location>
</feature>
<feature type="compositionally biased region" description="Pro residues" evidence="1">
    <location>
        <begin position="80"/>
        <end position="95"/>
    </location>
</feature>
<organism evidence="2 3">
    <name type="scientific">Polyplosphaeria fusca</name>
    <dbReference type="NCBI Taxonomy" id="682080"/>
    <lineage>
        <taxon>Eukaryota</taxon>
        <taxon>Fungi</taxon>
        <taxon>Dikarya</taxon>
        <taxon>Ascomycota</taxon>
        <taxon>Pezizomycotina</taxon>
        <taxon>Dothideomycetes</taxon>
        <taxon>Pleosporomycetidae</taxon>
        <taxon>Pleosporales</taxon>
        <taxon>Tetraplosphaeriaceae</taxon>
        <taxon>Polyplosphaeria</taxon>
    </lineage>
</organism>
<evidence type="ECO:0000313" key="2">
    <source>
        <dbReference type="EMBL" id="KAF2727448.1"/>
    </source>
</evidence>
<keyword evidence="3" id="KW-1185">Reference proteome</keyword>
<dbReference type="AlphaFoldDB" id="A0A9P4QL26"/>
<feature type="compositionally biased region" description="Polar residues" evidence="1">
    <location>
        <begin position="156"/>
        <end position="167"/>
    </location>
</feature>
<feature type="compositionally biased region" description="Polar residues" evidence="1">
    <location>
        <begin position="33"/>
        <end position="48"/>
    </location>
</feature>
<sequence length="179" mass="19212">MPSSQLPPPIRTSTGGSTKSHASGPMSPHMHSPASTYSRATQSPTSPAEGSFFGAIASKIRGRSRSRSRAGRSRSKSPMMLPPEQLPHSPTPHPASPTYSTSSTSASRPRQPRHSSSASQSSVSSTTKPQRPSMQGPSRQSTSSSSSDMWRGRHSNSWLFNDFSVTDTAKDILHLNRKP</sequence>
<feature type="compositionally biased region" description="Polar residues" evidence="1">
    <location>
        <begin position="126"/>
        <end position="137"/>
    </location>
</feature>
<feature type="compositionally biased region" description="Basic residues" evidence="1">
    <location>
        <begin position="60"/>
        <end position="75"/>
    </location>
</feature>
<dbReference type="EMBL" id="ML996332">
    <property type="protein sequence ID" value="KAF2727448.1"/>
    <property type="molecule type" value="Genomic_DNA"/>
</dbReference>
<comment type="caution">
    <text evidence="2">The sequence shown here is derived from an EMBL/GenBank/DDBJ whole genome shotgun (WGS) entry which is preliminary data.</text>
</comment>
<feature type="compositionally biased region" description="Low complexity" evidence="1">
    <location>
        <begin position="138"/>
        <end position="149"/>
    </location>
</feature>
<gene>
    <name evidence="2" type="ORF">EJ04DRAFT_517259</name>
</gene>
<feature type="compositionally biased region" description="Polar residues" evidence="1">
    <location>
        <begin position="11"/>
        <end position="21"/>
    </location>
</feature>
<protein>
    <submittedName>
        <fullName evidence="2">Uncharacterized protein</fullName>
    </submittedName>
</protein>
<feature type="compositionally biased region" description="Low complexity" evidence="1">
    <location>
        <begin position="96"/>
        <end position="125"/>
    </location>
</feature>
<dbReference type="OrthoDB" id="5089392at2759"/>